<keyword evidence="3" id="KW-1185">Reference proteome</keyword>
<comment type="caution">
    <text evidence="2">The sequence shown here is derived from an EMBL/GenBank/DDBJ whole genome shotgun (WGS) entry which is preliminary data.</text>
</comment>
<sequence>MGFSEILKSAHSGWRYLVLVLLLLAIANAFSGWLGKKPYTEGNRKLNVFTLISAHIQLVLGLALYFMNNWYKVDSSIPMGRYWKMEHISMMIFAIILITVGNARSKRFDSAVAKHKTIAIYFTLALLVIVAAIYTMTKADPSRSLFGIS</sequence>
<name>A0A318UH63_9SPHI</name>
<dbReference type="AlphaFoldDB" id="A0A318UH63"/>
<evidence type="ECO:0000313" key="3">
    <source>
        <dbReference type="Proteomes" id="UP000248198"/>
    </source>
</evidence>
<gene>
    <name evidence="2" type="ORF">B0O44_102194</name>
</gene>
<feature type="transmembrane region" description="Helical" evidence="1">
    <location>
        <begin position="14"/>
        <end position="34"/>
    </location>
</feature>
<dbReference type="RefSeq" id="WP_110828004.1">
    <property type="nucleotide sequence ID" value="NZ_QKLU01000002.1"/>
</dbReference>
<accession>A0A318UH63</accession>
<organism evidence="2 3">
    <name type="scientific">Pedobacter nutrimenti</name>
    <dbReference type="NCBI Taxonomy" id="1241337"/>
    <lineage>
        <taxon>Bacteria</taxon>
        <taxon>Pseudomonadati</taxon>
        <taxon>Bacteroidota</taxon>
        <taxon>Sphingobacteriia</taxon>
        <taxon>Sphingobacteriales</taxon>
        <taxon>Sphingobacteriaceae</taxon>
        <taxon>Pedobacter</taxon>
    </lineage>
</organism>
<feature type="transmembrane region" description="Helical" evidence="1">
    <location>
        <begin position="46"/>
        <end position="67"/>
    </location>
</feature>
<dbReference type="OrthoDB" id="329514at2"/>
<dbReference type="EMBL" id="QKLU01000002">
    <property type="protein sequence ID" value="PYF75642.1"/>
    <property type="molecule type" value="Genomic_DNA"/>
</dbReference>
<keyword evidence="1" id="KW-1133">Transmembrane helix</keyword>
<evidence type="ECO:0000256" key="1">
    <source>
        <dbReference type="SAM" id="Phobius"/>
    </source>
</evidence>
<reference evidence="2 3" key="1">
    <citation type="submission" date="2018-06" db="EMBL/GenBank/DDBJ databases">
        <title>Genomic Encyclopedia of Archaeal and Bacterial Type Strains, Phase II (KMG-II): from individual species to whole genera.</title>
        <authorList>
            <person name="Goeker M."/>
        </authorList>
    </citation>
    <scope>NUCLEOTIDE SEQUENCE [LARGE SCALE GENOMIC DNA]</scope>
    <source>
        <strain evidence="2 3">DSM 27372</strain>
    </source>
</reference>
<dbReference type="Proteomes" id="UP000248198">
    <property type="component" value="Unassembled WGS sequence"/>
</dbReference>
<feature type="transmembrane region" description="Helical" evidence="1">
    <location>
        <begin position="87"/>
        <end position="105"/>
    </location>
</feature>
<protein>
    <recommendedName>
        <fullName evidence="4">Cytochrome b561</fullName>
    </recommendedName>
</protein>
<feature type="transmembrane region" description="Helical" evidence="1">
    <location>
        <begin position="117"/>
        <end position="136"/>
    </location>
</feature>
<keyword evidence="1" id="KW-0812">Transmembrane</keyword>
<evidence type="ECO:0000313" key="2">
    <source>
        <dbReference type="EMBL" id="PYF75642.1"/>
    </source>
</evidence>
<keyword evidence="1" id="KW-0472">Membrane</keyword>
<evidence type="ECO:0008006" key="4">
    <source>
        <dbReference type="Google" id="ProtNLM"/>
    </source>
</evidence>
<proteinExistence type="predicted"/>